<dbReference type="EMBL" id="CAADFT010000013">
    <property type="protein sequence ID" value="VFK41714.1"/>
    <property type="molecule type" value="Genomic_DNA"/>
</dbReference>
<accession>A0A450ZJ09</accession>
<proteinExistence type="predicted"/>
<name>A0A450ZJ09_9GAMM</name>
<sequence length="74" mass="8593">MFYRSDGIRQSPFERGIHPRERNFQPIDVIFGQGVFGKVSYYHQVIDILFAVDGDPSSFRIGPGGMEAFFIEYW</sequence>
<dbReference type="EMBL" id="CAADFW010000003">
    <property type="protein sequence ID" value="VFK53754.1"/>
    <property type="molecule type" value="Genomic_DNA"/>
</dbReference>
<evidence type="ECO:0000313" key="1">
    <source>
        <dbReference type="EMBL" id="VFK41714.1"/>
    </source>
</evidence>
<gene>
    <name evidence="1" type="ORF">BECKTC1821E_GA0114239_101343</name>
    <name evidence="2" type="ORF">BECKTC1821F_GA0114240_100360</name>
</gene>
<evidence type="ECO:0000313" key="2">
    <source>
        <dbReference type="EMBL" id="VFK53754.1"/>
    </source>
</evidence>
<reference evidence="2" key="1">
    <citation type="submission" date="2019-02" db="EMBL/GenBank/DDBJ databases">
        <authorList>
            <person name="Gruber-Vodicka R. H."/>
            <person name="Seah K. B. B."/>
        </authorList>
    </citation>
    <scope>NUCLEOTIDE SEQUENCE</scope>
    <source>
        <strain evidence="1">BECK_BZ125</strain>
        <strain evidence="2">BECK_BZ126</strain>
    </source>
</reference>
<protein>
    <submittedName>
        <fullName evidence="2">Uncharacterized protein</fullName>
    </submittedName>
</protein>
<organism evidence="2">
    <name type="scientific">Candidatus Kentrum sp. TC</name>
    <dbReference type="NCBI Taxonomy" id="2126339"/>
    <lineage>
        <taxon>Bacteria</taxon>
        <taxon>Pseudomonadati</taxon>
        <taxon>Pseudomonadota</taxon>
        <taxon>Gammaproteobacteria</taxon>
        <taxon>Candidatus Kentrum</taxon>
    </lineage>
</organism>
<dbReference type="AlphaFoldDB" id="A0A450ZJ09"/>